<keyword evidence="2" id="KW-1185">Reference proteome</keyword>
<gene>
    <name evidence="1" type="ORF">AKAME5_001965100</name>
</gene>
<name>A0AAD3N832_LATJO</name>
<dbReference type="EMBL" id="BRZM01000132">
    <property type="protein sequence ID" value="GLD68338.1"/>
    <property type="molecule type" value="Genomic_DNA"/>
</dbReference>
<sequence length="166" mass="17656">MKSLLVGLEKSKGVIMEFGLRMVFLLLLLTGTVTVKGSDMSDGLNDNDPHHAAAVDRPKRWSGFSVFDSLRGKGSKPTKPTGGDGLGLNLADAVDLKPSTAPAENGFGFNLEDALHPAVKPTDNSSGGDCQGNVVKKLSTIIENQNQQLRLLLQLMAQSVNQRTIG</sequence>
<evidence type="ECO:0000313" key="2">
    <source>
        <dbReference type="Proteomes" id="UP001279410"/>
    </source>
</evidence>
<proteinExistence type="predicted"/>
<reference evidence="1" key="1">
    <citation type="submission" date="2022-08" db="EMBL/GenBank/DDBJ databases">
        <title>Genome sequencing of akame (Lates japonicus).</title>
        <authorList>
            <person name="Hashiguchi Y."/>
            <person name="Takahashi H."/>
        </authorList>
    </citation>
    <scope>NUCLEOTIDE SEQUENCE</scope>
    <source>
        <strain evidence="1">Kochi</strain>
    </source>
</reference>
<dbReference type="Proteomes" id="UP001279410">
    <property type="component" value="Unassembled WGS sequence"/>
</dbReference>
<accession>A0AAD3N832</accession>
<comment type="caution">
    <text evidence="1">The sequence shown here is derived from an EMBL/GenBank/DDBJ whole genome shotgun (WGS) entry which is preliminary data.</text>
</comment>
<evidence type="ECO:0000313" key="1">
    <source>
        <dbReference type="EMBL" id="GLD68338.1"/>
    </source>
</evidence>
<organism evidence="1 2">
    <name type="scientific">Lates japonicus</name>
    <name type="common">Japanese lates</name>
    <dbReference type="NCBI Taxonomy" id="270547"/>
    <lineage>
        <taxon>Eukaryota</taxon>
        <taxon>Metazoa</taxon>
        <taxon>Chordata</taxon>
        <taxon>Craniata</taxon>
        <taxon>Vertebrata</taxon>
        <taxon>Euteleostomi</taxon>
        <taxon>Actinopterygii</taxon>
        <taxon>Neopterygii</taxon>
        <taxon>Teleostei</taxon>
        <taxon>Neoteleostei</taxon>
        <taxon>Acanthomorphata</taxon>
        <taxon>Carangaria</taxon>
        <taxon>Carangaria incertae sedis</taxon>
        <taxon>Centropomidae</taxon>
        <taxon>Lates</taxon>
    </lineage>
</organism>
<protein>
    <submittedName>
        <fullName evidence="1">CD99 antigen-like isoform X1</fullName>
    </submittedName>
</protein>
<dbReference type="AlphaFoldDB" id="A0AAD3N832"/>